<dbReference type="Gene3D" id="3.10.50.40">
    <property type="match status" value="1"/>
</dbReference>
<evidence type="ECO:0000256" key="4">
    <source>
        <dbReference type="ARBA" id="ARBA00023235"/>
    </source>
</evidence>
<dbReference type="PANTHER" id="PTHR43811:SF19">
    <property type="entry name" value="39 KDA FK506-BINDING NUCLEAR PROTEIN"/>
    <property type="match status" value="1"/>
</dbReference>
<organism evidence="8 9">
    <name type="scientific">Vibrio algivorus</name>
    <dbReference type="NCBI Taxonomy" id="1667024"/>
    <lineage>
        <taxon>Bacteria</taxon>
        <taxon>Pseudomonadati</taxon>
        <taxon>Pseudomonadota</taxon>
        <taxon>Gammaproteobacteria</taxon>
        <taxon>Vibrionales</taxon>
        <taxon>Vibrionaceae</taxon>
        <taxon>Vibrio</taxon>
    </lineage>
</organism>
<dbReference type="GO" id="GO:0003755">
    <property type="term" value="F:peptidyl-prolyl cis-trans isomerase activity"/>
    <property type="evidence" value="ECO:0007669"/>
    <property type="project" value="UniProtKB-UniRule"/>
</dbReference>
<evidence type="ECO:0000313" key="8">
    <source>
        <dbReference type="EMBL" id="TVO34334.1"/>
    </source>
</evidence>
<evidence type="ECO:0000313" key="9">
    <source>
        <dbReference type="Proteomes" id="UP000319828"/>
    </source>
</evidence>
<sequence length="265" mass="28618">MKPIFKVSLLAATVLLAVGCQKEESKDAQTTVKAEQAQSAAASTLYKTDDEKAAYAIGVSFANYLNTSIEKPAEIGINLDKDIVLKGIEDVFAQKAGMTEEETHQALQELDKRVSEKMQAQAAEKSAAAKKAGDDFRAEFAKEDGVKKTESGILYKVEKEGDGISPKATDTVVVNYEGTLVDGTKFDSSYDRKEPATFPLNRVIPGWTESVQLMKVGSKYKVVIPPELAYGEQDTPTIPANSTLVFEIELMSVKSAEAPEAPAAN</sequence>
<dbReference type="FunFam" id="3.10.50.40:FF:000006">
    <property type="entry name" value="Peptidyl-prolyl cis-trans isomerase"/>
    <property type="match status" value="1"/>
</dbReference>
<keyword evidence="4 5" id="KW-0413">Isomerase</keyword>
<dbReference type="PANTHER" id="PTHR43811">
    <property type="entry name" value="FKBP-TYPE PEPTIDYL-PROLYL CIS-TRANS ISOMERASE FKPA"/>
    <property type="match status" value="1"/>
</dbReference>
<proteinExistence type="inferred from homology"/>
<protein>
    <recommendedName>
        <fullName evidence="6">Peptidyl-prolyl cis-trans isomerase</fullName>
        <ecNumber evidence="6">5.2.1.8</ecNumber>
    </recommendedName>
</protein>
<dbReference type="EMBL" id="VMKJ01000032">
    <property type="protein sequence ID" value="TVO34334.1"/>
    <property type="molecule type" value="Genomic_DNA"/>
</dbReference>
<dbReference type="PROSITE" id="PS51257">
    <property type="entry name" value="PROKAR_LIPOPROTEIN"/>
    <property type="match status" value="1"/>
</dbReference>
<comment type="catalytic activity">
    <reaction evidence="1 5 6">
        <text>[protein]-peptidylproline (omega=180) = [protein]-peptidylproline (omega=0)</text>
        <dbReference type="Rhea" id="RHEA:16237"/>
        <dbReference type="Rhea" id="RHEA-COMP:10747"/>
        <dbReference type="Rhea" id="RHEA-COMP:10748"/>
        <dbReference type="ChEBI" id="CHEBI:83833"/>
        <dbReference type="ChEBI" id="CHEBI:83834"/>
        <dbReference type="EC" id="5.2.1.8"/>
    </reaction>
</comment>
<dbReference type="InterPro" id="IPR036944">
    <property type="entry name" value="PPIase_FKBP_N_sf"/>
</dbReference>
<dbReference type="InterPro" id="IPR001179">
    <property type="entry name" value="PPIase_FKBP_dom"/>
</dbReference>
<dbReference type="Proteomes" id="UP000319828">
    <property type="component" value="Unassembled WGS sequence"/>
</dbReference>
<gene>
    <name evidence="8" type="primary">fkpA</name>
    <name evidence="8" type="ORF">FOF44_13860</name>
</gene>
<evidence type="ECO:0000256" key="1">
    <source>
        <dbReference type="ARBA" id="ARBA00000971"/>
    </source>
</evidence>
<dbReference type="RefSeq" id="WP_144388779.1">
    <property type="nucleotide sequence ID" value="NZ_CANNCB010000024.1"/>
</dbReference>
<dbReference type="EC" id="5.2.1.8" evidence="6"/>
<dbReference type="PROSITE" id="PS50059">
    <property type="entry name" value="FKBP_PPIASE"/>
    <property type="match status" value="1"/>
</dbReference>
<evidence type="ECO:0000256" key="2">
    <source>
        <dbReference type="ARBA" id="ARBA00006577"/>
    </source>
</evidence>
<dbReference type="Pfam" id="PF00254">
    <property type="entry name" value="FKBP_C"/>
    <property type="match status" value="1"/>
</dbReference>
<dbReference type="AlphaFoldDB" id="A0A557P142"/>
<reference evidence="8 9" key="1">
    <citation type="submission" date="2019-07" db="EMBL/GenBank/DDBJ databases">
        <title>The draft genome sequence of Vibrio algivorus M1486.</title>
        <authorList>
            <person name="Meng X."/>
        </authorList>
    </citation>
    <scope>NUCLEOTIDE SEQUENCE [LARGE SCALE GENOMIC DNA]</scope>
    <source>
        <strain evidence="8 9">M1486</strain>
    </source>
</reference>
<evidence type="ECO:0000256" key="5">
    <source>
        <dbReference type="PROSITE-ProRule" id="PRU00277"/>
    </source>
</evidence>
<dbReference type="Pfam" id="PF01346">
    <property type="entry name" value="FKBP_N"/>
    <property type="match status" value="1"/>
</dbReference>
<dbReference type="InterPro" id="IPR000774">
    <property type="entry name" value="PPIase_FKBP_N"/>
</dbReference>
<feature type="domain" description="PPIase FKBP-type" evidence="7">
    <location>
        <begin position="169"/>
        <end position="254"/>
    </location>
</feature>
<comment type="similarity">
    <text evidence="2 6">Belongs to the FKBP-type PPIase family.</text>
</comment>
<dbReference type="InterPro" id="IPR046357">
    <property type="entry name" value="PPIase_dom_sf"/>
</dbReference>
<comment type="caution">
    <text evidence="8">The sequence shown here is derived from an EMBL/GenBank/DDBJ whole genome shotgun (WGS) entry which is preliminary data.</text>
</comment>
<dbReference type="Gene3D" id="1.10.287.460">
    <property type="entry name" value="Peptidyl-prolyl cis-trans isomerase, FKBP-type, N-terminal domain"/>
    <property type="match status" value="1"/>
</dbReference>
<evidence type="ECO:0000256" key="6">
    <source>
        <dbReference type="RuleBase" id="RU003915"/>
    </source>
</evidence>
<name>A0A557P142_9VIBR</name>
<dbReference type="GO" id="GO:0006457">
    <property type="term" value="P:protein folding"/>
    <property type="evidence" value="ECO:0007669"/>
    <property type="project" value="InterPro"/>
</dbReference>
<evidence type="ECO:0000256" key="3">
    <source>
        <dbReference type="ARBA" id="ARBA00023110"/>
    </source>
</evidence>
<evidence type="ECO:0000259" key="7">
    <source>
        <dbReference type="PROSITE" id="PS50059"/>
    </source>
</evidence>
<dbReference type="OrthoDB" id="9814548at2"/>
<accession>A0A557P142</accession>
<dbReference type="NCBIfam" id="NF008150">
    <property type="entry name" value="PRK10902.1"/>
    <property type="match status" value="1"/>
</dbReference>
<dbReference type="SUPFAM" id="SSF54534">
    <property type="entry name" value="FKBP-like"/>
    <property type="match status" value="1"/>
</dbReference>
<keyword evidence="3 5" id="KW-0697">Rotamase</keyword>